<dbReference type="PIRSF" id="PIRSF016660">
    <property type="entry name" value="YedI"/>
    <property type="match status" value="1"/>
</dbReference>
<dbReference type="InterPro" id="IPR008526">
    <property type="entry name" value="YedI"/>
</dbReference>
<keyword evidence="1" id="KW-0812">Transmembrane</keyword>
<evidence type="ECO:0000313" key="3">
    <source>
        <dbReference type="Proteomes" id="UP001500238"/>
    </source>
</evidence>
<name>A0ABN1HKU6_9SPHN</name>
<feature type="transmembrane region" description="Helical" evidence="1">
    <location>
        <begin position="191"/>
        <end position="213"/>
    </location>
</feature>
<dbReference type="PANTHER" id="PTHR30503:SF3">
    <property type="entry name" value="INNER MEMBRANE PROTEIN YEDI"/>
    <property type="match status" value="1"/>
</dbReference>
<evidence type="ECO:0000256" key="1">
    <source>
        <dbReference type="SAM" id="Phobius"/>
    </source>
</evidence>
<proteinExistence type="predicted"/>
<keyword evidence="1" id="KW-1133">Transmembrane helix</keyword>
<organism evidence="2 3">
    <name type="scientific">Sphingomonas insulae</name>
    <dbReference type="NCBI Taxonomy" id="424800"/>
    <lineage>
        <taxon>Bacteria</taxon>
        <taxon>Pseudomonadati</taxon>
        <taxon>Pseudomonadota</taxon>
        <taxon>Alphaproteobacteria</taxon>
        <taxon>Sphingomonadales</taxon>
        <taxon>Sphingomonadaceae</taxon>
        <taxon>Sphingomonas</taxon>
    </lineage>
</organism>
<dbReference type="PANTHER" id="PTHR30503">
    <property type="entry name" value="INNER MEMBRANE PROTEIN YEDI"/>
    <property type="match status" value="1"/>
</dbReference>
<sequence length="329" mass="32715">MGTPGMAGANAGRIEQRGHDMAGGLVALLDDIAAMAKLAAASLDDVAGAAGKAGAKAAGVVIDDTAVTPTYVVGLSPARELPIIWKIARGSLRNKLLFLLPAALLLSALAPWAITPILMLGGAFLCFEAAEKIIGAITGHGHGQDAAAVADAAELEDRQVSGAIRTDLILSGEIMAIALGELGDQTLVNQAIALAIVGIAITAGVYGVVALIVKMDDIGLHLARKPGAGAQAFGRGLVAAMPRVLTALSLIGTAAMVWVGGGIIVHGMEAFGLAGLPHAIHAAAEGAAHAVGALPGVVSWIVTAIGSGIVGLIVGGIIAGALHLLPRKH</sequence>
<keyword evidence="1" id="KW-0472">Membrane</keyword>
<protein>
    <submittedName>
        <fullName evidence="2">DUF808 domain-containing protein</fullName>
    </submittedName>
</protein>
<keyword evidence="3" id="KW-1185">Reference proteome</keyword>
<dbReference type="Pfam" id="PF05661">
    <property type="entry name" value="DUF808"/>
    <property type="match status" value="1"/>
</dbReference>
<comment type="caution">
    <text evidence="2">The sequence shown here is derived from an EMBL/GenBank/DDBJ whole genome shotgun (WGS) entry which is preliminary data.</text>
</comment>
<accession>A0ABN1HKU6</accession>
<evidence type="ECO:0000313" key="2">
    <source>
        <dbReference type="EMBL" id="GAA0657209.1"/>
    </source>
</evidence>
<feature type="transmembrane region" description="Helical" evidence="1">
    <location>
        <begin position="244"/>
        <end position="265"/>
    </location>
</feature>
<dbReference type="Proteomes" id="UP001500238">
    <property type="component" value="Unassembled WGS sequence"/>
</dbReference>
<dbReference type="EMBL" id="BAAAES010000001">
    <property type="protein sequence ID" value="GAA0657209.1"/>
    <property type="molecule type" value="Genomic_DNA"/>
</dbReference>
<reference evidence="2 3" key="1">
    <citation type="journal article" date="2019" name="Int. J. Syst. Evol. Microbiol.">
        <title>The Global Catalogue of Microorganisms (GCM) 10K type strain sequencing project: providing services to taxonomists for standard genome sequencing and annotation.</title>
        <authorList>
            <consortium name="The Broad Institute Genomics Platform"/>
            <consortium name="The Broad Institute Genome Sequencing Center for Infectious Disease"/>
            <person name="Wu L."/>
            <person name="Ma J."/>
        </authorList>
    </citation>
    <scope>NUCLEOTIDE SEQUENCE [LARGE SCALE GENOMIC DNA]</scope>
    <source>
        <strain evidence="2 3">JCM 14603</strain>
    </source>
</reference>
<feature type="transmembrane region" description="Helical" evidence="1">
    <location>
        <begin position="96"/>
        <end position="114"/>
    </location>
</feature>
<feature type="transmembrane region" description="Helical" evidence="1">
    <location>
        <begin position="300"/>
        <end position="325"/>
    </location>
</feature>
<gene>
    <name evidence="2" type="ORF">GCM10009102_01550</name>
</gene>